<dbReference type="EMBL" id="CP053452">
    <property type="protein sequence ID" value="QJW98336.1"/>
    <property type="molecule type" value="Genomic_DNA"/>
</dbReference>
<proteinExistence type="predicted"/>
<feature type="region of interest" description="Disordered" evidence="1">
    <location>
        <begin position="34"/>
        <end position="60"/>
    </location>
</feature>
<dbReference type="KEGG" id="ftj:FTUN_5924"/>
<dbReference type="AlphaFoldDB" id="A0A6M5YY44"/>
<reference evidence="3" key="1">
    <citation type="submission" date="2020-05" db="EMBL/GenBank/DDBJ databases">
        <title>Frigoriglobus tundricola gen. nov., sp. nov., a psychrotolerant cellulolytic planctomycete of the family Gemmataceae with two divergent copies of 16S rRNA gene.</title>
        <authorList>
            <person name="Kulichevskaya I.S."/>
            <person name="Ivanova A.A."/>
            <person name="Naumoff D.G."/>
            <person name="Beletsky A.V."/>
            <person name="Rijpstra W.I.C."/>
            <person name="Sinninghe Damste J.S."/>
            <person name="Mardanov A.V."/>
            <person name="Ravin N.V."/>
            <person name="Dedysh S.N."/>
        </authorList>
    </citation>
    <scope>NUCLEOTIDE SEQUENCE [LARGE SCALE GENOMIC DNA]</scope>
    <source>
        <strain evidence="3">PL17</strain>
    </source>
</reference>
<accession>A0A6M5YY44</accession>
<organism evidence="2 3">
    <name type="scientific">Frigoriglobus tundricola</name>
    <dbReference type="NCBI Taxonomy" id="2774151"/>
    <lineage>
        <taxon>Bacteria</taxon>
        <taxon>Pseudomonadati</taxon>
        <taxon>Planctomycetota</taxon>
        <taxon>Planctomycetia</taxon>
        <taxon>Gemmatales</taxon>
        <taxon>Gemmataceae</taxon>
        <taxon>Frigoriglobus</taxon>
    </lineage>
</organism>
<evidence type="ECO:0000256" key="1">
    <source>
        <dbReference type="SAM" id="MobiDB-lite"/>
    </source>
</evidence>
<keyword evidence="3" id="KW-1185">Reference proteome</keyword>
<name>A0A6M5YY44_9BACT</name>
<feature type="compositionally biased region" description="Basic and acidic residues" evidence="1">
    <location>
        <begin position="41"/>
        <end position="60"/>
    </location>
</feature>
<evidence type="ECO:0000313" key="2">
    <source>
        <dbReference type="EMBL" id="QJW98336.1"/>
    </source>
</evidence>
<evidence type="ECO:0000313" key="3">
    <source>
        <dbReference type="Proteomes" id="UP000503447"/>
    </source>
</evidence>
<gene>
    <name evidence="2" type="ORF">FTUN_5924</name>
</gene>
<protein>
    <submittedName>
        <fullName evidence="2">Uncharacterized protein</fullName>
    </submittedName>
</protein>
<dbReference type="Proteomes" id="UP000503447">
    <property type="component" value="Chromosome"/>
</dbReference>
<sequence length="60" mass="6325">MNHASGAAPGGPLAATRLGRKYLISLTVPITPSARPADVVRSQRTDAMAEAHRSNRDVSQ</sequence>